<reference evidence="3" key="1">
    <citation type="journal article" date="2013" name="Genetics">
        <title>The draft genome and transcriptome of Panagrellus redivivus are shaped by the harsh demands of a free-living lifestyle.</title>
        <authorList>
            <person name="Srinivasan J."/>
            <person name="Dillman A.R."/>
            <person name="Macchietto M.G."/>
            <person name="Heikkinen L."/>
            <person name="Lakso M."/>
            <person name="Fracchia K.M."/>
            <person name="Antoshechkin I."/>
            <person name="Mortazavi A."/>
            <person name="Wong G."/>
            <person name="Sternberg P.W."/>
        </authorList>
    </citation>
    <scope>NUCLEOTIDE SEQUENCE [LARGE SCALE GENOMIC DNA]</scope>
    <source>
        <strain evidence="3">MT8872</strain>
    </source>
</reference>
<evidence type="ECO:0000313" key="4">
    <source>
        <dbReference type="WBParaSite" id="Pan_g12979.t1"/>
    </source>
</evidence>
<dbReference type="Pfam" id="PF00069">
    <property type="entry name" value="Pkinase"/>
    <property type="match status" value="1"/>
</dbReference>
<dbReference type="InterPro" id="IPR017441">
    <property type="entry name" value="Protein_kinase_ATP_BS"/>
</dbReference>
<evidence type="ECO:0000256" key="1">
    <source>
        <dbReference type="PROSITE-ProRule" id="PRU10141"/>
    </source>
</evidence>
<accession>A0A7E4UUG2</accession>
<dbReference type="PANTHER" id="PTHR11909">
    <property type="entry name" value="CASEIN KINASE-RELATED"/>
    <property type="match status" value="1"/>
</dbReference>
<dbReference type="InterPro" id="IPR000719">
    <property type="entry name" value="Prot_kinase_dom"/>
</dbReference>
<dbReference type="SMART" id="SM00220">
    <property type="entry name" value="S_TKc"/>
    <property type="match status" value="1"/>
</dbReference>
<evidence type="ECO:0000313" key="3">
    <source>
        <dbReference type="Proteomes" id="UP000492821"/>
    </source>
</evidence>
<keyword evidence="1" id="KW-0547">Nucleotide-binding</keyword>
<dbReference type="InterPro" id="IPR050235">
    <property type="entry name" value="CK1_Ser-Thr_kinase"/>
</dbReference>
<sequence length="321" mass="36565">MASEIEDDDGRPIKEGSILVSARAKYLVHTLLGAGGFGAVFKVRDMQSGEDFAMKIEKKLEKRKHSKLKMEVAILKMVSNERENSHFVQIVDRAKKEKFFFLVMTLVGKSLDDLKKEQPEKVFSVGTGIGSAMQCLEAVEDLHKYGFIHRDLKPANYAIGTADKIRTVYILDFGIARKYLKDESTVKAPRVTVGFKGTIRFASLACHNNRELGPKDDVESWLYLLVDLIQISGLPWRRLSDRNAVKKVKEECRGDRRGELLQDLECKEELSTIMEYIDNLSYSDKIDYNFIYDTLKLAAKICKVDLEDPYDWEVPKKPAGQ</sequence>
<name>A0A7E4UUG2_PANRE</name>
<dbReference type="InterPro" id="IPR011009">
    <property type="entry name" value="Kinase-like_dom_sf"/>
</dbReference>
<dbReference type="Gene3D" id="1.10.510.10">
    <property type="entry name" value="Transferase(Phosphotransferase) domain 1"/>
    <property type="match status" value="1"/>
</dbReference>
<dbReference type="WBParaSite" id="Pan_g12979.t1">
    <property type="protein sequence ID" value="Pan_g12979.t1"/>
    <property type="gene ID" value="Pan_g12979"/>
</dbReference>
<dbReference type="FunFam" id="1.10.510.10:FF:000967">
    <property type="entry name" value="Protein CBG11274"/>
    <property type="match status" value="1"/>
</dbReference>
<dbReference type="Proteomes" id="UP000492821">
    <property type="component" value="Unassembled WGS sequence"/>
</dbReference>
<protein>
    <submittedName>
        <fullName evidence="4">Protein kinase domain-containing protein</fullName>
    </submittedName>
</protein>
<proteinExistence type="predicted"/>
<dbReference type="PROSITE" id="PS00107">
    <property type="entry name" value="PROTEIN_KINASE_ATP"/>
    <property type="match status" value="1"/>
</dbReference>
<dbReference type="GO" id="GO:0005524">
    <property type="term" value="F:ATP binding"/>
    <property type="evidence" value="ECO:0007669"/>
    <property type="project" value="UniProtKB-UniRule"/>
</dbReference>
<feature type="binding site" evidence="1">
    <location>
        <position position="55"/>
    </location>
    <ligand>
        <name>ATP</name>
        <dbReference type="ChEBI" id="CHEBI:30616"/>
    </ligand>
</feature>
<dbReference type="SUPFAM" id="SSF56112">
    <property type="entry name" value="Protein kinase-like (PK-like)"/>
    <property type="match status" value="1"/>
</dbReference>
<dbReference type="GO" id="GO:0004672">
    <property type="term" value="F:protein kinase activity"/>
    <property type="evidence" value="ECO:0007669"/>
    <property type="project" value="InterPro"/>
</dbReference>
<dbReference type="AlphaFoldDB" id="A0A7E4UUG2"/>
<dbReference type="PROSITE" id="PS50011">
    <property type="entry name" value="PROTEIN_KINASE_DOM"/>
    <property type="match status" value="1"/>
</dbReference>
<feature type="domain" description="Protein kinase" evidence="2">
    <location>
        <begin position="26"/>
        <end position="297"/>
    </location>
</feature>
<keyword evidence="1" id="KW-0067">ATP-binding</keyword>
<organism evidence="3 4">
    <name type="scientific">Panagrellus redivivus</name>
    <name type="common">Microworm</name>
    <dbReference type="NCBI Taxonomy" id="6233"/>
    <lineage>
        <taxon>Eukaryota</taxon>
        <taxon>Metazoa</taxon>
        <taxon>Ecdysozoa</taxon>
        <taxon>Nematoda</taxon>
        <taxon>Chromadorea</taxon>
        <taxon>Rhabditida</taxon>
        <taxon>Tylenchina</taxon>
        <taxon>Panagrolaimomorpha</taxon>
        <taxon>Panagrolaimoidea</taxon>
        <taxon>Panagrolaimidae</taxon>
        <taxon>Panagrellus</taxon>
    </lineage>
</organism>
<keyword evidence="3" id="KW-1185">Reference proteome</keyword>
<reference evidence="4" key="2">
    <citation type="submission" date="2020-10" db="UniProtKB">
        <authorList>
            <consortium name="WormBaseParasite"/>
        </authorList>
    </citation>
    <scope>IDENTIFICATION</scope>
</reference>
<evidence type="ECO:0000259" key="2">
    <source>
        <dbReference type="PROSITE" id="PS50011"/>
    </source>
</evidence>